<dbReference type="Pfam" id="PF11326">
    <property type="entry name" value="PANTS-like"/>
    <property type="match status" value="1"/>
</dbReference>
<evidence type="ECO:0000313" key="3">
    <source>
        <dbReference type="Proteomes" id="UP001586593"/>
    </source>
</evidence>
<reference evidence="2 3" key="1">
    <citation type="journal article" date="2024" name="Commun. Biol.">
        <title>Comparative genomic analysis of thermophilic fungi reveals convergent evolutionary adaptations and gene losses.</title>
        <authorList>
            <person name="Steindorff A.S."/>
            <person name="Aguilar-Pontes M.V."/>
            <person name="Robinson A.J."/>
            <person name="Andreopoulos B."/>
            <person name="LaButti K."/>
            <person name="Kuo A."/>
            <person name="Mondo S."/>
            <person name="Riley R."/>
            <person name="Otillar R."/>
            <person name="Haridas S."/>
            <person name="Lipzen A."/>
            <person name="Grimwood J."/>
            <person name="Schmutz J."/>
            <person name="Clum A."/>
            <person name="Reid I.D."/>
            <person name="Moisan M.C."/>
            <person name="Butler G."/>
            <person name="Nguyen T.T.M."/>
            <person name="Dewar K."/>
            <person name="Conant G."/>
            <person name="Drula E."/>
            <person name="Henrissat B."/>
            <person name="Hansel C."/>
            <person name="Singer S."/>
            <person name="Hutchinson M.I."/>
            <person name="de Vries R.P."/>
            <person name="Natvig D.O."/>
            <person name="Powell A.J."/>
            <person name="Tsang A."/>
            <person name="Grigoriev I.V."/>
        </authorList>
    </citation>
    <scope>NUCLEOTIDE SEQUENCE [LARGE SCALE GENOMIC DNA]</scope>
    <source>
        <strain evidence="2 3">ATCC 24622</strain>
    </source>
</reference>
<dbReference type="EMBL" id="JAZHXJ010000332">
    <property type="protein sequence ID" value="KAL1864382.1"/>
    <property type="molecule type" value="Genomic_DNA"/>
</dbReference>
<feature type="region of interest" description="Disordered" evidence="1">
    <location>
        <begin position="1"/>
        <end position="130"/>
    </location>
</feature>
<evidence type="ECO:0000313" key="2">
    <source>
        <dbReference type="EMBL" id="KAL1864382.1"/>
    </source>
</evidence>
<keyword evidence="3" id="KW-1185">Reference proteome</keyword>
<evidence type="ECO:0008006" key="4">
    <source>
        <dbReference type="Google" id="ProtNLM"/>
    </source>
</evidence>
<dbReference type="PANTHER" id="PTHR28052">
    <property type="entry name" value="UPF0545 PROTEIN C22ORF39"/>
    <property type="match status" value="1"/>
</dbReference>
<dbReference type="PANTHER" id="PTHR28052:SF1">
    <property type="entry name" value="UPF0545 PROTEIN C22ORF39"/>
    <property type="match status" value="1"/>
</dbReference>
<feature type="compositionally biased region" description="Polar residues" evidence="1">
    <location>
        <begin position="15"/>
        <end position="24"/>
    </location>
</feature>
<comment type="caution">
    <text evidence="2">The sequence shown here is derived from an EMBL/GenBank/DDBJ whole genome shotgun (WGS) entry which is preliminary data.</text>
</comment>
<dbReference type="InterPro" id="IPR021475">
    <property type="entry name" value="Pants/Emi1-like"/>
</dbReference>
<sequence length="268" mass="29478">MGWFWKESTEKHSAAVSQNGVTTGAQSPASSSLPPPSSSAGAPPSSSAPDAADREMQKFLEMIQSEVGDSRSSEGRGTQSSAKPSTSQPVSSWWSSPSTSSSSQKSAPAATITGGGQQQPITAAGRTPASRAISESLLPTDMSCRDAFDYAWHCHTPAAQWNAVYRYGSVRSCSELWDDFWFCMRVKGYKDPDARARAIRDHFRVREAARYGPGKPSSEDIWESREEKVPPGTAFTQRFDGPEESDKEWQVREIERRRAVRQQMGFKE</sequence>
<accession>A0ABR3WLK5</accession>
<organism evidence="2 3">
    <name type="scientific">Phialemonium thermophilum</name>
    <dbReference type="NCBI Taxonomy" id="223376"/>
    <lineage>
        <taxon>Eukaryota</taxon>
        <taxon>Fungi</taxon>
        <taxon>Dikarya</taxon>
        <taxon>Ascomycota</taxon>
        <taxon>Pezizomycotina</taxon>
        <taxon>Sordariomycetes</taxon>
        <taxon>Sordariomycetidae</taxon>
        <taxon>Cephalothecales</taxon>
        <taxon>Cephalothecaceae</taxon>
        <taxon>Phialemonium</taxon>
    </lineage>
</organism>
<feature type="compositionally biased region" description="Low complexity" evidence="1">
    <location>
        <begin position="85"/>
        <end position="106"/>
    </location>
</feature>
<name>A0ABR3WLK5_9PEZI</name>
<evidence type="ECO:0000256" key="1">
    <source>
        <dbReference type="SAM" id="MobiDB-lite"/>
    </source>
</evidence>
<gene>
    <name evidence="2" type="ORF">VTK73DRAFT_5925</name>
</gene>
<feature type="compositionally biased region" description="Polar residues" evidence="1">
    <location>
        <begin position="75"/>
        <end position="84"/>
    </location>
</feature>
<proteinExistence type="predicted"/>
<feature type="compositionally biased region" description="Low complexity" evidence="1">
    <location>
        <begin position="25"/>
        <end position="50"/>
    </location>
</feature>
<dbReference type="Proteomes" id="UP001586593">
    <property type="component" value="Unassembled WGS sequence"/>
</dbReference>
<feature type="region of interest" description="Disordered" evidence="1">
    <location>
        <begin position="210"/>
        <end position="247"/>
    </location>
</feature>
<protein>
    <recommendedName>
        <fullName evidence="4">Early meiotic induction protein 1</fullName>
    </recommendedName>
</protein>